<dbReference type="RefSeq" id="XP_043007501.1">
    <property type="nucleotide sequence ID" value="XM_043155040.1"/>
</dbReference>
<dbReference type="InterPro" id="IPR045851">
    <property type="entry name" value="AMP-bd_C_sf"/>
</dbReference>
<dbReference type="Gene3D" id="3.30.300.30">
    <property type="match status" value="1"/>
</dbReference>
<dbReference type="KEGG" id="more:E1B28_010092"/>
<reference evidence="1" key="1">
    <citation type="journal article" date="2021" name="Genome Biol. Evol.">
        <title>The assembled and annotated genome of the fairy-ring fungus Marasmius oreades.</title>
        <authorList>
            <person name="Hiltunen M."/>
            <person name="Ament-Velasquez S.L."/>
            <person name="Johannesson H."/>
        </authorList>
    </citation>
    <scope>NUCLEOTIDE SEQUENCE</scope>
    <source>
        <strain evidence="1">03SP1</strain>
    </source>
</reference>
<dbReference type="SUPFAM" id="SSF56801">
    <property type="entry name" value="Acetyl-CoA synthetase-like"/>
    <property type="match status" value="1"/>
</dbReference>
<dbReference type="GeneID" id="66079168"/>
<gene>
    <name evidence="1" type="ORF">E1B28_010092</name>
</gene>
<dbReference type="AlphaFoldDB" id="A0A9P7RWD6"/>
<dbReference type="OrthoDB" id="3012137at2759"/>
<comment type="caution">
    <text evidence="1">The sequence shown here is derived from an EMBL/GenBank/DDBJ whole genome shotgun (WGS) entry which is preliminary data.</text>
</comment>
<organism evidence="1 2">
    <name type="scientific">Marasmius oreades</name>
    <name type="common">fairy-ring Marasmius</name>
    <dbReference type="NCBI Taxonomy" id="181124"/>
    <lineage>
        <taxon>Eukaryota</taxon>
        <taxon>Fungi</taxon>
        <taxon>Dikarya</taxon>
        <taxon>Basidiomycota</taxon>
        <taxon>Agaricomycotina</taxon>
        <taxon>Agaricomycetes</taxon>
        <taxon>Agaricomycetidae</taxon>
        <taxon>Agaricales</taxon>
        <taxon>Marasmiineae</taxon>
        <taxon>Marasmiaceae</taxon>
        <taxon>Marasmius</taxon>
    </lineage>
</organism>
<dbReference type="EMBL" id="CM032186">
    <property type="protein sequence ID" value="KAG7091031.1"/>
    <property type="molecule type" value="Genomic_DNA"/>
</dbReference>
<protein>
    <submittedName>
        <fullName evidence="1">Uncharacterized protein</fullName>
    </submittedName>
</protein>
<keyword evidence="2" id="KW-1185">Reference proteome</keyword>
<accession>A0A9P7RWD6</accession>
<dbReference type="Proteomes" id="UP001049176">
    <property type="component" value="Chromosome 6"/>
</dbReference>
<name>A0A9P7RWD6_9AGAR</name>
<sequence length="107" mass="11784">MLASDNRLILPDRASKASFHAAKATRSLMAYIVAANPAKVAIQEDKVAFANSVGKWMENKVARHKYLRGGVVIMDVIPKSAAGKILRRELRERAKTEVATEPARARL</sequence>
<evidence type="ECO:0000313" key="1">
    <source>
        <dbReference type="EMBL" id="KAG7091031.1"/>
    </source>
</evidence>
<evidence type="ECO:0000313" key="2">
    <source>
        <dbReference type="Proteomes" id="UP001049176"/>
    </source>
</evidence>
<proteinExistence type="predicted"/>